<dbReference type="PANTHER" id="PTHR43630:SF1">
    <property type="entry name" value="POLY-BETA-1,6-N-ACETYL-D-GLUCOSAMINE SYNTHASE"/>
    <property type="match status" value="1"/>
</dbReference>
<dbReference type="Proteomes" id="UP001440599">
    <property type="component" value="Unassembled WGS sequence"/>
</dbReference>
<evidence type="ECO:0000313" key="5">
    <source>
        <dbReference type="EMBL" id="MEQ2456719.1"/>
    </source>
</evidence>
<dbReference type="SUPFAM" id="SSF53448">
    <property type="entry name" value="Nucleotide-diphospho-sugar transferases"/>
    <property type="match status" value="1"/>
</dbReference>
<keyword evidence="4" id="KW-1133">Transmembrane helix</keyword>
<feature type="transmembrane region" description="Helical" evidence="4">
    <location>
        <begin position="348"/>
        <end position="371"/>
    </location>
</feature>
<evidence type="ECO:0000313" key="6">
    <source>
        <dbReference type="Proteomes" id="UP001440599"/>
    </source>
</evidence>
<keyword evidence="6" id="KW-1185">Reference proteome</keyword>
<evidence type="ECO:0000256" key="3">
    <source>
        <dbReference type="ARBA" id="ARBA00022679"/>
    </source>
</evidence>
<keyword evidence="2" id="KW-0328">Glycosyltransferase</keyword>
<feature type="transmembrane region" description="Helical" evidence="4">
    <location>
        <begin position="303"/>
        <end position="328"/>
    </location>
</feature>
<keyword evidence="4" id="KW-0472">Membrane</keyword>
<dbReference type="EMBL" id="JBBMFT010000005">
    <property type="protein sequence ID" value="MEQ2456719.1"/>
    <property type="molecule type" value="Genomic_DNA"/>
</dbReference>
<feature type="transmembrane region" description="Helical" evidence="4">
    <location>
        <begin position="12"/>
        <end position="35"/>
    </location>
</feature>
<feature type="transmembrane region" description="Helical" evidence="4">
    <location>
        <begin position="383"/>
        <end position="405"/>
    </location>
</feature>
<evidence type="ECO:0000256" key="1">
    <source>
        <dbReference type="ARBA" id="ARBA00006739"/>
    </source>
</evidence>
<dbReference type="Gene3D" id="3.90.550.10">
    <property type="entry name" value="Spore Coat Polysaccharide Biosynthesis Protein SpsA, Chain A"/>
    <property type="match status" value="1"/>
</dbReference>
<dbReference type="PANTHER" id="PTHR43630">
    <property type="entry name" value="POLY-BETA-1,6-N-ACETYL-D-GLUCOSAMINE SYNTHASE"/>
    <property type="match status" value="1"/>
</dbReference>
<protein>
    <submittedName>
        <fullName evidence="5">Glycosyltransferase family 2 protein</fullName>
    </submittedName>
</protein>
<organism evidence="5 6">
    <name type="scientific">Flavonifractor hominis</name>
    <dbReference type="NCBI Taxonomy" id="3133178"/>
    <lineage>
        <taxon>Bacteria</taxon>
        <taxon>Bacillati</taxon>
        <taxon>Bacillota</taxon>
        <taxon>Clostridia</taxon>
        <taxon>Eubacteriales</taxon>
        <taxon>Oscillospiraceae</taxon>
        <taxon>Flavonifractor</taxon>
    </lineage>
</organism>
<gene>
    <name evidence="5" type="ORF">WMO45_09310</name>
</gene>
<evidence type="ECO:0000256" key="4">
    <source>
        <dbReference type="SAM" id="Phobius"/>
    </source>
</evidence>
<keyword evidence="3" id="KW-0808">Transferase</keyword>
<dbReference type="Pfam" id="PF13641">
    <property type="entry name" value="Glyco_tranf_2_3"/>
    <property type="match status" value="1"/>
</dbReference>
<name>A0ABV1EQ52_9FIRM</name>
<sequence>MSLLHFVRELNRVVVLFFTLLYLYQGIYAVVGLIFRRWKDHHTPERMHRFAAVVSARNEEGVIGELLESLKQQNYPAELLDLYVVADNCTDDTAGAARRAGAFVYERFNQSRKGKGYALDYLFRQLKAEGRDQYDAYLIFDADNLVDPNFVAEMNRTFDKGYDAVTCYRNSKNFGDNWISAGYSIWFLREARFLNFPRALLGTNCHVSGTGFLVSAQLIEENGGWPFHLLTEDIQFSVDCAIRGKRIGYCDKAVVYDEQPTTFQQSWDQRLRWSKGFYQVDREYTAPLLRGCFRPGRLGTSCYDMFVTVAPGMLLTLLMILFNGILLAACLTEPAFWAVRIIRETTGFMLSSIVSFYLGLLAYGVLTVLSEWKHIRATPWKKLGYVVTFPVFMFTYIPISIAALVQKVEWKPIYHSAAKKFKEIAP</sequence>
<reference evidence="5 6" key="1">
    <citation type="submission" date="2024-03" db="EMBL/GenBank/DDBJ databases">
        <title>Human intestinal bacterial collection.</title>
        <authorList>
            <person name="Pauvert C."/>
            <person name="Hitch T.C.A."/>
            <person name="Clavel T."/>
        </authorList>
    </citation>
    <scope>NUCLEOTIDE SEQUENCE [LARGE SCALE GENOMIC DNA]</scope>
    <source>
        <strain evidence="5 6">CLA-AP-H34</strain>
    </source>
</reference>
<dbReference type="InterPro" id="IPR029044">
    <property type="entry name" value="Nucleotide-diphossugar_trans"/>
</dbReference>
<proteinExistence type="inferred from homology"/>
<comment type="caution">
    <text evidence="5">The sequence shown here is derived from an EMBL/GenBank/DDBJ whole genome shotgun (WGS) entry which is preliminary data.</text>
</comment>
<dbReference type="CDD" id="cd06438">
    <property type="entry name" value="EpsO_like"/>
    <property type="match status" value="1"/>
</dbReference>
<comment type="similarity">
    <text evidence="1">Belongs to the glycosyltransferase 2 family.</text>
</comment>
<accession>A0ABV1EQ52</accession>
<keyword evidence="4" id="KW-0812">Transmembrane</keyword>
<evidence type="ECO:0000256" key="2">
    <source>
        <dbReference type="ARBA" id="ARBA00022676"/>
    </source>
</evidence>
<dbReference type="RefSeq" id="WP_349140404.1">
    <property type="nucleotide sequence ID" value="NZ_JBBMFT010000005.1"/>
</dbReference>